<evidence type="ECO:0000313" key="2">
    <source>
        <dbReference type="Proteomes" id="UP000729402"/>
    </source>
</evidence>
<reference evidence="1" key="2">
    <citation type="submission" date="2021-02" db="EMBL/GenBank/DDBJ databases">
        <authorList>
            <person name="Kimball J.A."/>
            <person name="Haas M.W."/>
            <person name="Macchietto M."/>
            <person name="Kono T."/>
            <person name="Duquette J."/>
            <person name="Shao M."/>
        </authorList>
    </citation>
    <scope>NUCLEOTIDE SEQUENCE</scope>
    <source>
        <tissue evidence="1">Fresh leaf tissue</tissue>
    </source>
</reference>
<evidence type="ECO:0000313" key="1">
    <source>
        <dbReference type="EMBL" id="KAG8063037.1"/>
    </source>
</evidence>
<gene>
    <name evidence="1" type="ORF">GUJ93_ZPchr0003g18400</name>
</gene>
<dbReference type="EMBL" id="JAAALK010000286">
    <property type="protein sequence ID" value="KAG8063037.1"/>
    <property type="molecule type" value="Genomic_DNA"/>
</dbReference>
<dbReference type="OrthoDB" id="2019938at2759"/>
<reference evidence="1" key="1">
    <citation type="journal article" date="2021" name="bioRxiv">
        <title>Whole Genome Assembly and Annotation of Northern Wild Rice, Zizania palustris L., Supports a Whole Genome Duplication in the Zizania Genus.</title>
        <authorList>
            <person name="Haas M."/>
            <person name="Kono T."/>
            <person name="Macchietto M."/>
            <person name="Millas R."/>
            <person name="McGilp L."/>
            <person name="Shao M."/>
            <person name="Duquette J."/>
            <person name="Hirsch C.N."/>
            <person name="Kimball J."/>
        </authorList>
    </citation>
    <scope>NUCLEOTIDE SEQUENCE</scope>
    <source>
        <tissue evidence="1">Fresh leaf tissue</tissue>
    </source>
</reference>
<organism evidence="1 2">
    <name type="scientific">Zizania palustris</name>
    <name type="common">Northern wild rice</name>
    <dbReference type="NCBI Taxonomy" id="103762"/>
    <lineage>
        <taxon>Eukaryota</taxon>
        <taxon>Viridiplantae</taxon>
        <taxon>Streptophyta</taxon>
        <taxon>Embryophyta</taxon>
        <taxon>Tracheophyta</taxon>
        <taxon>Spermatophyta</taxon>
        <taxon>Magnoliopsida</taxon>
        <taxon>Liliopsida</taxon>
        <taxon>Poales</taxon>
        <taxon>Poaceae</taxon>
        <taxon>BOP clade</taxon>
        <taxon>Oryzoideae</taxon>
        <taxon>Oryzeae</taxon>
        <taxon>Zizaniinae</taxon>
        <taxon>Zizania</taxon>
    </lineage>
</organism>
<protein>
    <submittedName>
        <fullName evidence="1">Uncharacterized protein</fullName>
    </submittedName>
</protein>
<accession>A0A8J5SGJ3</accession>
<dbReference type="Proteomes" id="UP000729402">
    <property type="component" value="Unassembled WGS sequence"/>
</dbReference>
<keyword evidence="2" id="KW-1185">Reference proteome</keyword>
<name>A0A8J5SGJ3_ZIZPA</name>
<sequence>MCADPARNYMAAAMSPSSTRTPLSSSHHNPSITSILVISDIGSLCTQISSGMVVQQYVSDHWRRKQI</sequence>
<dbReference type="AlphaFoldDB" id="A0A8J5SGJ3"/>
<proteinExistence type="predicted"/>
<comment type="caution">
    <text evidence="1">The sequence shown here is derived from an EMBL/GenBank/DDBJ whole genome shotgun (WGS) entry which is preliminary data.</text>
</comment>